<feature type="transmembrane region" description="Helical" evidence="1">
    <location>
        <begin position="67"/>
        <end position="85"/>
    </location>
</feature>
<dbReference type="AlphaFoldDB" id="A0A4R6J1N1"/>
<protein>
    <submittedName>
        <fullName evidence="2">Uncharacterized protein</fullName>
    </submittedName>
</protein>
<keyword evidence="3" id="KW-1185">Reference proteome</keyword>
<organism evidence="2 3">
    <name type="scientific">Sediminibacterium goheungense</name>
    <dbReference type="NCBI Taxonomy" id="1086393"/>
    <lineage>
        <taxon>Bacteria</taxon>
        <taxon>Pseudomonadati</taxon>
        <taxon>Bacteroidota</taxon>
        <taxon>Chitinophagia</taxon>
        <taxon>Chitinophagales</taxon>
        <taxon>Chitinophagaceae</taxon>
        <taxon>Sediminibacterium</taxon>
    </lineage>
</organism>
<keyword evidence="1" id="KW-1133">Transmembrane helix</keyword>
<proteinExistence type="predicted"/>
<keyword evidence="1" id="KW-0472">Membrane</keyword>
<sequence>MSFNQTSFKKADIIIQSAALIITGAICFFDMELAMMVFFLGIGGWQLLSMAVHLTQRWNQDSKARKVYQYLLLAIVCIFLISLLSAEMMIWVLYILLYMTPVLALYYLMVCYLEIFRGK</sequence>
<reference evidence="2 3" key="1">
    <citation type="submission" date="2019-03" db="EMBL/GenBank/DDBJ databases">
        <title>Genomic Encyclopedia of Archaeal and Bacterial Type Strains, Phase II (KMG-II): from individual species to whole genera.</title>
        <authorList>
            <person name="Goeker M."/>
        </authorList>
    </citation>
    <scope>NUCLEOTIDE SEQUENCE [LARGE SCALE GENOMIC DNA]</scope>
    <source>
        <strain evidence="2 3">DSM 28323</strain>
    </source>
</reference>
<comment type="caution">
    <text evidence="2">The sequence shown here is derived from an EMBL/GenBank/DDBJ whole genome shotgun (WGS) entry which is preliminary data.</text>
</comment>
<feature type="transmembrane region" description="Helical" evidence="1">
    <location>
        <begin position="12"/>
        <end position="31"/>
    </location>
</feature>
<evidence type="ECO:0000313" key="3">
    <source>
        <dbReference type="Proteomes" id="UP000295741"/>
    </source>
</evidence>
<dbReference type="Proteomes" id="UP000295741">
    <property type="component" value="Unassembled WGS sequence"/>
</dbReference>
<dbReference type="RefSeq" id="WP_133473292.1">
    <property type="nucleotide sequence ID" value="NZ_SNWP01000010.1"/>
</dbReference>
<gene>
    <name evidence="2" type="ORF">BC659_0739</name>
</gene>
<accession>A0A4R6J1N1</accession>
<keyword evidence="1" id="KW-0812">Transmembrane</keyword>
<name>A0A4R6J1N1_9BACT</name>
<evidence type="ECO:0000256" key="1">
    <source>
        <dbReference type="SAM" id="Phobius"/>
    </source>
</evidence>
<dbReference type="EMBL" id="SNWP01000010">
    <property type="protein sequence ID" value="TDO28661.1"/>
    <property type="molecule type" value="Genomic_DNA"/>
</dbReference>
<feature type="transmembrane region" description="Helical" evidence="1">
    <location>
        <begin position="91"/>
        <end position="113"/>
    </location>
</feature>
<feature type="transmembrane region" description="Helical" evidence="1">
    <location>
        <begin position="37"/>
        <end position="55"/>
    </location>
</feature>
<evidence type="ECO:0000313" key="2">
    <source>
        <dbReference type="EMBL" id="TDO28661.1"/>
    </source>
</evidence>